<name>A0A433TX83_ELYCH</name>
<keyword evidence="2" id="KW-1185">Reference proteome</keyword>
<accession>A0A433TX83</accession>
<evidence type="ECO:0000313" key="1">
    <source>
        <dbReference type="EMBL" id="RUS86186.1"/>
    </source>
</evidence>
<organism evidence="1 2">
    <name type="scientific">Elysia chlorotica</name>
    <name type="common">Eastern emerald elysia</name>
    <name type="synonym">Sea slug</name>
    <dbReference type="NCBI Taxonomy" id="188477"/>
    <lineage>
        <taxon>Eukaryota</taxon>
        <taxon>Metazoa</taxon>
        <taxon>Spiralia</taxon>
        <taxon>Lophotrochozoa</taxon>
        <taxon>Mollusca</taxon>
        <taxon>Gastropoda</taxon>
        <taxon>Heterobranchia</taxon>
        <taxon>Euthyneura</taxon>
        <taxon>Panpulmonata</taxon>
        <taxon>Sacoglossa</taxon>
        <taxon>Placobranchoidea</taxon>
        <taxon>Plakobranchidae</taxon>
        <taxon>Elysia</taxon>
    </lineage>
</organism>
<protein>
    <submittedName>
        <fullName evidence="1">Uncharacterized protein</fullName>
    </submittedName>
</protein>
<sequence>MKKEKGTRLMGAGNSLMKKKETSLMVKTKKTRRAWIEIRFPKDLLLKLLRQGLKCEGETLVGSVSASWYRRPVSCVAAHTIVRRPSGARSQYSLFSADVGRLNQLNSTLKEKSIYRNIRVM</sequence>
<proteinExistence type="predicted"/>
<dbReference type="EMBL" id="RQTK01000147">
    <property type="protein sequence ID" value="RUS86186.1"/>
    <property type="molecule type" value="Genomic_DNA"/>
</dbReference>
<evidence type="ECO:0000313" key="2">
    <source>
        <dbReference type="Proteomes" id="UP000271974"/>
    </source>
</evidence>
<gene>
    <name evidence="1" type="ORF">EGW08_006032</name>
</gene>
<reference evidence="1 2" key="1">
    <citation type="submission" date="2019-01" db="EMBL/GenBank/DDBJ databases">
        <title>A draft genome assembly of the solar-powered sea slug Elysia chlorotica.</title>
        <authorList>
            <person name="Cai H."/>
            <person name="Li Q."/>
            <person name="Fang X."/>
            <person name="Li J."/>
            <person name="Curtis N.E."/>
            <person name="Altenburger A."/>
            <person name="Shibata T."/>
            <person name="Feng M."/>
            <person name="Maeda T."/>
            <person name="Schwartz J.A."/>
            <person name="Shigenobu S."/>
            <person name="Lundholm N."/>
            <person name="Nishiyama T."/>
            <person name="Yang H."/>
            <person name="Hasebe M."/>
            <person name="Li S."/>
            <person name="Pierce S.K."/>
            <person name="Wang J."/>
        </authorList>
    </citation>
    <scope>NUCLEOTIDE SEQUENCE [LARGE SCALE GENOMIC DNA]</scope>
    <source>
        <strain evidence="1">EC2010</strain>
        <tissue evidence="1">Whole organism of an adult</tissue>
    </source>
</reference>
<comment type="caution">
    <text evidence="1">The sequence shown here is derived from an EMBL/GenBank/DDBJ whole genome shotgun (WGS) entry which is preliminary data.</text>
</comment>
<dbReference type="Proteomes" id="UP000271974">
    <property type="component" value="Unassembled WGS sequence"/>
</dbReference>
<dbReference type="AlphaFoldDB" id="A0A433TX83"/>